<proteinExistence type="predicted"/>
<dbReference type="EMBL" id="AHOM02000001">
    <property type="protein sequence ID" value="EJZ43757.1"/>
    <property type="molecule type" value="Genomic_DNA"/>
</dbReference>
<evidence type="ECO:0000313" key="2">
    <source>
        <dbReference type="Proteomes" id="UP000018720"/>
    </source>
</evidence>
<accession>A0ABN0HDU0</accession>
<organism evidence="1 2">
    <name type="scientific">Leptospira licerasiae str. MMD4847</name>
    <dbReference type="NCBI Taxonomy" id="1049971"/>
    <lineage>
        <taxon>Bacteria</taxon>
        <taxon>Pseudomonadati</taxon>
        <taxon>Spirochaetota</taxon>
        <taxon>Spirochaetia</taxon>
        <taxon>Leptospirales</taxon>
        <taxon>Leptospiraceae</taxon>
        <taxon>Leptospira</taxon>
    </lineage>
</organism>
<protein>
    <submittedName>
        <fullName evidence="1">Uncharacterized protein</fullName>
    </submittedName>
</protein>
<comment type="caution">
    <text evidence="1">The sequence shown here is derived from an EMBL/GenBank/DDBJ whole genome shotgun (WGS) entry which is preliminary data.</text>
</comment>
<gene>
    <name evidence="1" type="ORF">LEP1GSC178_2328</name>
</gene>
<evidence type="ECO:0000313" key="1">
    <source>
        <dbReference type="EMBL" id="EJZ43757.1"/>
    </source>
</evidence>
<dbReference type="RefSeq" id="WP_008588727.1">
    <property type="nucleotide sequence ID" value="NZ_AHOM02000001.1"/>
</dbReference>
<name>A0ABN0HDU0_9LEPT</name>
<reference evidence="1 2" key="1">
    <citation type="submission" date="2012-08" db="EMBL/GenBank/DDBJ databases">
        <authorList>
            <person name="Harkins D.M."/>
            <person name="Durkin A.S."/>
            <person name="Selengut J.D."/>
            <person name="Sanka R."/>
            <person name="DePew J."/>
            <person name="Purushe J."/>
            <person name="Matthias M.A."/>
            <person name="Vinetz J.M."/>
            <person name="Sutton G.G."/>
            <person name="Nelson W.C."/>
            <person name="Fouts D.E."/>
        </authorList>
    </citation>
    <scope>NUCLEOTIDE SEQUENCE [LARGE SCALE GENOMIC DNA]</scope>
    <source>
        <strain evidence="1 2">MMD4847</strain>
    </source>
</reference>
<dbReference type="Proteomes" id="UP000018720">
    <property type="component" value="Unassembled WGS sequence"/>
</dbReference>
<keyword evidence="2" id="KW-1185">Reference proteome</keyword>
<sequence>MKKPIVRPSHKEFVDLAETEFLFLEVEYSFRKEWDSVDAFHVTYSNSYLKIHIRGWSYGEYAYVTIFFGEEELPYHEYITSFSKKLTPTTGKNQLDDLKEYAYRLKFECREILEGNFTCLIPYRPFPNAEKVWRKRDYSEIVRQLQNVSLPLSEAWSNRLEHAKKNVKH</sequence>